<dbReference type="Proteomes" id="UP000070339">
    <property type="component" value="Unassembled WGS sequence"/>
</dbReference>
<feature type="compositionally biased region" description="Polar residues" evidence="1">
    <location>
        <begin position="1"/>
        <end position="23"/>
    </location>
</feature>
<feature type="region of interest" description="Disordered" evidence="1">
    <location>
        <begin position="1"/>
        <end position="50"/>
    </location>
</feature>
<organism evidence="2 3">
    <name type="scientific">Corynebacterium simulans</name>
    <dbReference type="NCBI Taxonomy" id="146827"/>
    <lineage>
        <taxon>Bacteria</taxon>
        <taxon>Bacillati</taxon>
        <taxon>Actinomycetota</taxon>
        <taxon>Actinomycetes</taxon>
        <taxon>Mycobacteriales</taxon>
        <taxon>Corynebacteriaceae</taxon>
        <taxon>Corynebacterium</taxon>
    </lineage>
</organism>
<comment type="caution">
    <text evidence="2">The sequence shown here is derived from an EMBL/GenBank/DDBJ whole genome shotgun (WGS) entry which is preliminary data.</text>
</comment>
<dbReference type="EMBL" id="LTEB01000022">
    <property type="protein sequence ID" value="KXU18498.1"/>
    <property type="molecule type" value="Genomic_DNA"/>
</dbReference>
<accession>A0ABR5VAW5</accession>
<reference evidence="2 3" key="1">
    <citation type="journal article" date="2016" name="Int. J. Syst. Evol. Microbiol.">
        <title>Resolving the Complexity of Human Skin Metagenomes Using Single-Molecule Sequencing.</title>
        <authorList>
            <consortium name="NISC Comparative Sequencing Program"/>
            <person name="Tsai Y.C."/>
            <person name="Conlan S."/>
            <person name="Deming C."/>
            <person name="Segre J.A."/>
            <person name="Kong H.H."/>
            <person name="Korlach J."/>
            <person name="Oh J."/>
        </authorList>
    </citation>
    <scope>NUCLEOTIDE SEQUENCE [LARGE SCALE GENOMIC DNA]</scope>
    <source>
        <strain evidence="2 3">1B08</strain>
    </source>
</reference>
<feature type="compositionally biased region" description="Polar residues" evidence="1">
    <location>
        <begin position="41"/>
        <end position="50"/>
    </location>
</feature>
<evidence type="ECO:0000256" key="1">
    <source>
        <dbReference type="SAM" id="MobiDB-lite"/>
    </source>
</evidence>
<keyword evidence="3" id="KW-1185">Reference proteome</keyword>
<evidence type="ECO:0000313" key="3">
    <source>
        <dbReference type="Proteomes" id="UP000070339"/>
    </source>
</evidence>
<sequence length="50" mass="5290">MANHISSDSNSDNVTEVVATSPTAKEVSPDPPTLGEFCTKISWSKGTRVP</sequence>
<proteinExistence type="predicted"/>
<name>A0ABR5VAW5_9CORY</name>
<protein>
    <submittedName>
        <fullName evidence="2">Uncharacterized protein</fullName>
    </submittedName>
</protein>
<evidence type="ECO:0000313" key="2">
    <source>
        <dbReference type="EMBL" id="KXU18498.1"/>
    </source>
</evidence>
<gene>
    <name evidence="2" type="ORF">WM41_0768</name>
</gene>